<keyword evidence="2" id="KW-0238">DNA-binding</keyword>
<evidence type="ECO:0000256" key="3">
    <source>
        <dbReference type="ARBA" id="ARBA00023172"/>
    </source>
</evidence>
<keyword evidence="1" id="KW-0229">DNA integration</keyword>
<dbReference type="GO" id="GO:0000150">
    <property type="term" value="F:DNA strand exchange activity"/>
    <property type="evidence" value="ECO:0007669"/>
    <property type="project" value="InterPro"/>
</dbReference>
<dbReference type="SUPFAM" id="SSF53041">
    <property type="entry name" value="Resolvase-like"/>
    <property type="match status" value="1"/>
</dbReference>
<dbReference type="SMART" id="SM00857">
    <property type="entry name" value="Resolvase"/>
    <property type="match status" value="1"/>
</dbReference>
<evidence type="ECO:0000259" key="6">
    <source>
        <dbReference type="PROSITE" id="PS51736"/>
    </source>
</evidence>
<proteinExistence type="predicted"/>
<feature type="domain" description="Resolvase/invertase-type recombinase catalytic" evidence="6">
    <location>
        <begin position="8"/>
        <end position="152"/>
    </location>
</feature>
<reference evidence="8" key="1">
    <citation type="submission" date="2018-04" db="EMBL/GenBank/DDBJ databases">
        <authorList>
            <person name="Lucker S."/>
            <person name="Sakoula D."/>
        </authorList>
    </citation>
    <scope>NUCLEOTIDE SEQUENCE [LARGE SCALE GENOMIC DNA]</scope>
</reference>
<keyword evidence="3" id="KW-0233">DNA recombination</keyword>
<dbReference type="GO" id="GO:0015074">
    <property type="term" value="P:DNA integration"/>
    <property type="evidence" value="ECO:0007669"/>
    <property type="project" value="UniProtKB-KW"/>
</dbReference>
<dbReference type="EMBL" id="OUNR01000012">
    <property type="protein sequence ID" value="SPP64726.1"/>
    <property type="molecule type" value="Genomic_DNA"/>
</dbReference>
<dbReference type="InterPro" id="IPR036162">
    <property type="entry name" value="Resolvase-like_N_sf"/>
</dbReference>
<dbReference type="RefSeq" id="WP_121989071.1">
    <property type="nucleotide sequence ID" value="NZ_OUNR01000012.1"/>
</dbReference>
<dbReference type="GO" id="GO:0003677">
    <property type="term" value="F:DNA binding"/>
    <property type="evidence" value="ECO:0007669"/>
    <property type="project" value="UniProtKB-KW"/>
</dbReference>
<dbReference type="Gene3D" id="3.40.50.1390">
    <property type="entry name" value="Resolvase, N-terminal catalytic domain"/>
    <property type="match status" value="1"/>
</dbReference>
<evidence type="ECO:0000256" key="4">
    <source>
        <dbReference type="PIRSR" id="PIRSR606118-50"/>
    </source>
</evidence>
<gene>
    <name evidence="7" type="primary">pin</name>
    <name evidence="7" type="ORF">NITLEN_20366</name>
</gene>
<name>A0A330L604_9BACT</name>
<feature type="active site" description="O-(5'-phospho-DNA)-serine intermediate" evidence="4 5">
    <location>
        <position position="16"/>
    </location>
</feature>
<evidence type="ECO:0000256" key="1">
    <source>
        <dbReference type="ARBA" id="ARBA00022908"/>
    </source>
</evidence>
<evidence type="ECO:0000313" key="8">
    <source>
        <dbReference type="Proteomes" id="UP000248168"/>
    </source>
</evidence>
<dbReference type="Pfam" id="PF00239">
    <property type="entry name" value="Resolvase"/>
    <property type="match status" value="1"/>
</dbReference>
<dbReference type="InterPro" id="IPR006119">
    <property type="entry name" value="Resolv_N"/>
</dbReference>
<keyword evidence="8" id="KW-1185">Reference proteome</keyword>
<sequence>MKDGKTKRAAIYARVSTDGQTTENQLRELHLVAERNGWPIVHEFIDQGISGAKGRDQRPAFDALWKGAVRREFDVVMVWAVDRLGRSLTHLVNFLSEIHAKKVDLFIYQQGIDSTTPGGKALFGMMGVFAEFERSMIQERVKAGIKRVRAKGQRWGRKTIEETDPDICTRILELRQKGLGMGAIGKQVGVSSRTVWRFLRGVEASSQVA</sequence>
<dbReference type="FunCoup" id="A0A330L604">
    <property type="interactions" value="40"/>
</dbReference>
<dbReference type="PANTHER" id="PTHR30461">
    <property type="entry name" value="DNA-INVERTASE FROM LAMBDOID PROPHAGE"/>
    <property type="match status" value="1"/>
</dbReference>
<dbReference type="AlphaFoldDB" id="A0A330L604"/>
<dbReference type="CDD" id="cd03768">
    <property type="entry name" value="SR_ResInv"/>
    <property type="match status" value="1"/>
</dbReference>
<accession>A0A330L604</accession>
<evidence type="ECO:0000313" key="7">
    <source>
        <dbReference type="EMBL" id="SPP64726.1"/>
    </source>
</evidence>
<dbReference type="Proteomes" id="UP000248168">
    <property type="component" value="Unassembled WGS sequence"/>
</dbReference>
<dbReference type="InterPro" id="IPR036388">
    <property type="entry name" value="WH-like_DNA-bd_sf"/>
</dbReference>
<dbReference type="InParanoid" id="A0A330L604"/>
<dbReference type="PROSITE" id="PS00397">
    <property type="entry name" value="RECOMBINASES_1"/>
    <property type="match status" value="1"/>
</dbReference>
<protein>
    <submittedName>
        <fullName evidence="7">DNA-invertase</fullName>
    </submittedName>
</protein>
<dbReference type="InterPro" id="IPR006118">
    <property type="entry name" value="Recombinase_CS"/>
</dbReference>
<dbReference type="OrthoDB" id="9786476at2"/>
<evidence type="ECO:0000256" key="5">
    <source>
        <dbReference type="PROSITE-ProRule" id="PRU10137"/>
    </source>
</evidence>
<dbReference type="PROSITE" id="PS51736">
    <property type="entry name" value="RECOMBINASES_3"/>
    <property type="match status" value="1"/>
</dbReference>
<evidence type="ECO:0000256" key="2">
    <source>
        <dbReference type="ARBA" id="ARBA00023125"/>
    </source>
</evidence>
<dbReference type="Gene3D" id="1.10.10.10">
    <property type="entry name" value="Winged helix-like DNA-binding domain superfamily/Winged helix DNA-binding domain"/>
    <property type="match status" value="1"/>
</dbReference>
<dbReference type="InterPro" id="IPR050639">
    <property type="entry name" value="SSR_resolvase"/>
</dbReference>
<organism evidence="7 8">
    <name type="scientific">Nitrospira lenta</name>
    <dbReference type="NCBI Taxonomy" id="1436998"/>
    <lineage>
        <taxon>Bacteria</taxon>
        <taxon>Pseudomonadati</taxon>
        <taxon>Nitrospirota</taxon>
        <taxon>Nitrospiria</taxon>
        <taxon>Nitrospirales</taxon>
        <taxon>Nitrospiraceae</taxon>
        <taxon>Nitrospira</taxon>
    </lineage>
</organism>
<dbReference type="PANTHER" id="PTHR30461:SF23">
    <property type="entry name" value="DNA RECOMBINASE-RELATED"/>
    <property type="match status" value="1"/>
</dbReference>